<comment type="caution">
    <text evidence="1">The sequence shown here is derived from an EMBL/GenBank/DDBJ whole genome shotgun (WGS) entry which is preliminary data.</text>
</comment>
<evidence type="ECO:0000313" key="2">
    <source>
        <dbReference type="Proteomes" id="UP001221302"/>
    </source>
</evidence>
<evidence type="ECO:0000313" key="1">
    <source>
        <dbReference type="EMBL" id="MDF1611358.1"/>
    </source>
</evidence>
<reference evidence="1" key="1">
    <citation type="submission" date="2023-03" db="EMBL/GenBank/DDBJ databases">
        <title>Stygiobacter electus gen. nov., sp. nov., facultatively anaerobic thermotolerant bacterium of the class Ignavibacteria from a well of Yessentuki mineral water deposit.</title>
        <authorList>
            <person name="Podosokorskaya O.A."/>
            <person name="Elcheninov A.G."/>
            <person name="Petrova N.F."/>
            <person name="Zavarzina D.G."/>
            <person name="Kublanov I.V."/>
            <person name="Merkel A.Y."/>
        </authorList>
    </citation>
    <scope>NUCLEOTIDE SEQUENCE</scope>
    <source>
        <strain evidence="1">09-Me</strain>
    </source>
</reference>
<dbReference type="EMBL" id="JARGDL010000004">
    <property type="protein sequence ID" value="MDF1611358.1"/>
    <property type="molecule type" value="Genomic_DNA"/>
</dbReference>
<evidence type="ECO:0008006" key="3">
    <source>
        <dbReference type="Google" id="ProtNLM"/>
    </source>
</evidence>
<dbReference type="RefSeq" id="WP_321535125.1">
    <property type="nucleotide sequence ID" value="NZ_JARGDL010000004.1"/>
</dbReference>
<dbReference type="Proteomes" id="UP001221302">
    <property type="component" value="Unassembled WGS sequence"/>
</dbReference>
<sequence>MKYNFRYTSKFSINFRIIVLFILLFSLTGKLLADVCVWRNPERTMVLIFPQARDYKTLDRKISSEKEAEIEKLLGKPLDPGERENWSHYEIVGSNGKALGYIIADAEKGEYGVIEIVMGITTDGKVKQVYIQRERERDKEFKSKEFLNQFVEKTKDNPIQIGKDIKGRSLPAEQVALAVKKMLIMFYELH</sequence>
<dbReference type="AlphaFoldDB" id="A0AAE3TDL6"/>
<name>A0AAE3TDL6_9BACT</name>
<proteinExistence type="predicted"/>
<accession>A0AAE3TDL6</accession>
<organism evidence="1 2">
    <name type="scientific">Stygiobacter electus</name>
    <dbReference type="NCBI Taxonomy" id="3032292"/>
    <lineage>
        <taxon>Bacteria</taxon>
        <taxon>Pseudomonadati</taxon>
        <taxon>Ignavibacteriota</taxon>
        <taxon>Ignavibacteria</taxon>
        <taxon>Ignavibacteriales</taxon>
        <taxon>Melioribacteraceae</taxon>
        <taxon>Stygiobacter</taxon>
    </lineage>
</organism>
<gene>
    <name evidence="1" type="ORF">P0M35_04290</name>
</gene>
<keyword evidence="2" id="KW-1185">Reference proteome</keyword>
<protein>
    <recommendedName>
        <fullName evidence="3">FMN-binding domain-containing protein</fullName>
    </recommendedName>
</protein>